<feature type="domain" description="RSE1/DDB1/CPSF1 first beta-propeller" evidence="6">
    <location>
        <begin position="14"/>
        <end position="359"/>
    </location>
</feature>
<evidence type="ECO:0000256" key="2">
    <source>
        <dbReference type="ARBA" id="ARBA00022664"/>
    </source>
</evidence>
<keyword evidence="4" id="KW-0508">mRNA splicing</keyword>
<evidence type="ECO:0000259" key="6">
    <source>
        <dbReference type="Pfam" id="PF10433"/>
    </source>
</evidence>
<dbReference type="STRING" id="1169540.A0A0G4EM88"/>
<dbReference type="Gene3D" id="2.130.10.10">
    <property type="entry name" value="YVTN repeat-like/Quinoprotein amine dehydrogenase"/>
    <property type="match status" value="3"/>
</dbReference>
<dbReference type="InterPro" id="IPR018846">
    <property type="entry name" value="Beta-prop_RSE1/DDB1/CPSF1_1st"/>
</dbReference>
<dbReference type="Pfam" id="PF23726">
    <property type="entry name" value="Beta-prop_RSE1_2nd"/>
    <property type="match status" value="1"/>
</dbReference>
<dbReference type="SUPFAM" id="SSF50978">
    <property type="entry name" value="WD40 repeat-like"/>
    <property type="match status" value="1"/>
</dbReference>
<comment type="subcellular location">
    <subcellularLocation>
        <location evidence="1">Nucleus</location>
    </subcellularLocation>
</comment>
<name>A0A0G4EM88_VITBC</name>
<dbReference type="InParanoid" id="A0A0G4EM88"/>
<accession>A0A0G4EM88</accession>
<dbReference type="InterPro" id="IPR036322">
    <property type="entry name" value="WD40_repeat_dom_sf"/>
</dbReference>
<evidence type="ECO:0000259" key="7">
    <source>
        <dbReference type="Pfam" id="PF23726"/>
    </source>
</evidence>
<dbReference type="EMBL" id="CDMY01000266">
    <property type="protein sequence ID" value="CEL98274.1"/>
    <property type="molecule type" value="Genomic_DNA"/>
</dbReference>
<dbReference type="InterPro" id="IPR058543">
    <property type="entry name" value="Beta-prop_RSE1/DDB1/CPSF1_2nd"/>
</dbReference>
<sequence>MPFLYSLTIQRATAVTHAIFGNFSAPKAQEIVVSRGKVLELLRPDDAGKVQVVFSTEVFGLIRCLSTFRIVGASRDYIVVGSDSGRIVILEFNTQKNCFEKVHQETYGKSGIRRIVPGQYLGIDPKGRAIALAAIEKQKFVYVVNRDQSARLTISSPLEAHKNNTICHGLCGVDVGFENPQFAALEVAYDDSDRRVDAKYKKTLTTYEMDLGLNHVTRKHADPVDYTAHHLIAVPGGHDGPSGVLVCCENYLVYKKPNHEDIKCAIPRRLEAAQSAQGIMVVCHATHKIKDQFFFFIQSEFGDLYKVTLSHDEDVVSEMQIKYFDSIPVANALCVLKTGFLFVASEFGNHALYQFVGIGMDPNDPLATSSHPDQHEAVVVFKPRAFVNLLLYDEMQSLAPIIDMKVVDAIGEGTPQLYVLCGRGPRSTLRRLRYGLTIEQMAYNELPGKPHNVWTLKENMEDETDRFIVVSFSNETLVLRISDTIEEDTNTLLDYKSQTLHIGLMKGNTQIQITPQRVVYIRGLIRQEFAAPATSSFTMGASNESQCVVATANNKIQVLELTGTGGQGAMQEKRSVEVGQKITCIAIAPVPEGRVKASFMAVGLDDRTVRIFSLEEDRFLKQISAQALGAPSIPESVAFLHFQSQDASTADVLYLHIGCNTGVTVRAVVDARVGTLSDQRIRFLGERAVRLHQTTVQRGPGLLALSTRPWLCHQYLGKAVMVPLSCDTLDAAAPFCSEQVPDGLVAIAENTLRIFQIERLGETFDQVSIPLNYTPRRLVALPPPTQPYVDLTGEGMQVGQMSMEMQPHKIAVVEADHNAYDLHTYNEIKEGLKNIRLDRPQEEKDTMDIDEPGKPEIKTEDVVRKEEEDLPETQVGMFRAGEGKWGSCIRVIDPVQNTVCCKLDLDVDEAALSCAVVQFEEAVAPCLVVGIVYGMTIRPRKV</sequence>
<dbReference type="Pfam" id="PF10433">
    <property type="entry name" value="Beta-prop_RSE1_1st"/>
    <property type="match status" value="1"/>
</dbReference>
<organism evidence="8 9">
    <name type="scientific">Vitrella brassicaformis (strain CCMP3155)</name>
    <dbReference type="NCBI Taxonomy" id="1169540"/>
    <lineage>
        <taxon>Eukaryota</taxon>
        <taxon>Sar</taxon>
        <taxon>Alveolata</taxon>
        <taxon>Colpodellida</taxon>
        <taxon>Vitrellaceae</taxon>
        <taxon>Vitrella</taxon>
    </lineage>
</organism>
<dbReference type="AlphaFoldDB" id="A0A0G4EM88"/>
<proteinExistence type="predicted"/>
<gene>
    <name evidence="8" type="ORF">Vbra_5211</name>
</gene>
<evidence type="ECO:0000256" key="4">
    <source>
        <dbReference type="ARBA" id="ARBA00023187"/>
    </source>
</evidence>
<keyword evidence="9" id="KW-1185">Reference proteome</keyword>
<dbReference type="PANTHER" id="PTHR10644">
    <property type="entry name" value="DNA REPAIR/RNA PROCESSING CPSF FAMILY"/>
    <property type="match status" value="1"/>
</dbReference>
<dbReference type="GO" id="GO:0008380">
    <property type="term" value="P:RNA splicing"/>
    <property type="evidence" value="ECO:0007669"/>
    <property type="project" value="UniProtKB-KW"/>
</dbReference>
<keyword evidence="2" id="KW-0507">mRNA processing</keyword>
<dbReference type="Proteomes" id="UP000041254">
    <property type="component" value="Unassembled WGS sequence"/>
</dbReference>
<dbReference type="FunCoup" id="A0A0G4EM88">
    <property type="interactions" value="753"/>
</dbReference>
<keyword evidence="3" id="KW-0747">Spliceosome</keyword>
<evidence type="ECO:0000256" key="1">
    <source>
        <dbReference type="ARBA" id="ARBA00004123"/>
    </source>
</evidence>
<dbReference type="GO" id="GO:0006397">
    <property type="term" value="P:mRNA processing"/>
    <property type="evidence" value="ECO:0007669"/>
    <property type="project" value="UniProtKB-KW"/>
</dbReference>
<keyword evidence="5" id="KW-0539">Nucleus</keyword>
<dbReference type="InterPro" id="IPR050358">
    <property type="entry name" value="RSE1/DDB1/CFT1"/>
</dbReference>
<evidence type="ECO:0000256" key="5">
    <source>
        <dbReference type="ARBA" id="ARBA00023242"/>
    </source>
</evidence>
<feature type="domain" description="RSE1/DDB1/CPSF1 second beta-propeller" evidence="7">
    <location>
        <begin position="439"/>
        <end position="757"/>
    </location>
</feature>
<evidence type="ECO:0000256" key="3">
    <source>
        <dbReference type="ARBA" id="ARBA00022728"/>
    </source>
</evidence>
<dbReference type="OrthoDB" id="436637at2759"/>
<evidence type="ECO:0000313" key="9">
    <source>
        <dbReference type="Proteomes" id="UP000041254"/>
    </source>
</evidence>
<evidence type="ECO:0000313" key="8">
    <source>
        <dbReference type="EMBL" id="CEL98274.1"/>
    </source>
</evidence>
<dbReference type="InterPro" id="IPR015943">
    <property type="entry name" value="WD40/YVTN_repeat-like_dom_sf"/>
</dbReference>
<reference evidence="8 9" key="1">
    <citation type="submission" date="2014-11" db="EMBL/GenBank/DDBJ databases">
        <authorList>
            <person name="Zhu J."/>
            <person name="Qi W."/>
            <person name="Song R."/>
        </authorList>
    </citation>
    <scope>NUCLEOTIDE SEQUENCE [LARGE SCALE GENOMIC DNA]</scope>
</reference>
<dbReference type="OMA" id="ADPMENG"/>
<dbReference type="FunFam" id="2.130.10.10:FF:001143">
    <property type="entry name" value="Pre-mRNA-splicing factor rse-1, putative"/>
    <property type="match status" value="1"/>
</dbReference>
<dbReference type="GO" id="GO:0005681">
    <property type="term" value="C:spliceosomal complex"/>
    <property type="evidence" value="ECO:0007669"/>
    <property type="project" value="UniProtKB-KW"/>
</dbReference>
<feature type="non-terminal residue" evidence="8">
    <location>
        <position position="942"/>
    </location>
</feature>
<protein>
    <submittedName>
        <fullName evidence="8">Uncharacterized protein</fullName>
    </submittedName>
</protein>